<protein>
    <submittedName>
        <fullName evidence="2">5488736d-3039-4041-985f-e8c8f107d72e</fullName>
    </submittedName>
</protein>
<name>A0A446BGW7_9PEZI</name>
<evidence type="ECO:0000256" key="1">
    <source>
        <dbReference type="SAM" id="MobiDB-lite"/>
    </source>
</evidence>
<accession>A0A446BGW7</accession>
<feature type="compositionally biased region" description="Basic and acidic residues" evidence="1">
    <location>
        <begin position="22"/>
        <end position="33"/>
    </location>
</feature>
<dbReference type="EMBL" id="OUUZ01000008">
    <property type="protein sequence ID" value="SPQ21735.1"/>
    <property type="molecule type" value="Genomic_DNA"/>
</dbReference>
<evidence type="ECO:0000313" key="2">
    <source>
        <dbReference type="EMBL" id="SPQ21735.1"/>
    </source>
</evidence>
<dbReference type="Proteomes" id="UP000289323">
    <property type="component" value="Unassembled WGS sequence"/>
</dbReference>
<evidence type="ECO:0000313" key="3">
    <source>
        <dbReference type="Proteomes" id="UP000289323"/>
    </source>
</evidence>
<reference evidence="2 3" key="1">
    <citation type="submission" date="2018-04" db="EMBL/GenBank/DDBJ databases">
        <authorList>
            <person name="Huttner S."/>
            <person name="Dainat J."/>
        </authorList>
    </citation>
    <scope>NUCLEOTIDE SEQUENCE [LARGE SCALE GENOMIC DNA]</scope>
</reference>
<gene>
    <name evidence="2" type="ORF">TT172_LOCUS4154</name>
</gene>
<proteinExistence type="predicted"/>
<feature type="region of interest" description="Disordered" evidence="1">
    <location>
        <begin position="1"/>
        <end position="33"/>
    </location>
</feature>
<sequence length="33" mass="3617">MASHLGSATGTFQRSMPPLDVSEPRTISEEERV</sequence>
<feature type="compositionally biased region" description="Polar residues" evidence="1">
    <location>
        <begin position="1"/>
        <end position="14"/>
    </location>
</feature>
<dbReference type="AlphaFoldDB" id="A0A446BGW7"/>
<organism evidence="2 3">
    <name type="scientific">Thermothielavioides terrestris</name>
    <dbReference type="NCBI Taxonomy" id="2587410"/>
    <lineage>
        <taxon>Eukaryota</taxon>
        <taxon>Fungi</taxon>
        <taxon>Dikarya</taxon>
        <taxon>Ascomycota</taxon>
        <taxon>Pezizomycotina</taxon>
        <taxon>Sordariomycetes</taxon>
        <taxon>Sordariomycetidae</taxon>
        <taxon>Sordariales</taxon>
        <taxon>Chaetomiaceae</taxon>
        <taxon>Thermothielavioides</taxon>
    </lineage>
</organism>